<evidence type="ECO:0000256" key="1">
    <source>
        <dbReference type="SAM" id="MobiDB-lite"/>
    </source>
</evidence>
<protein>
    <submittedName>
        <fullName evidence="2">Uncharacterized protein</fullName>
    </submittedName>
</protein>
<feature type="compositionally biased region" description="Basic and acidic residues" evidence="1">
    <location>
        <begin position="269"/>
        <end position="281"/>
    </location>
</feature>
<sequence>MGAGHARSHYLNRKEGDAEGRASDWSEVVTRPRTTRSPPSFWGDGGIVPFEPFLFHAFPRGLEKAAINRISLILPSRKEEREILFPFRGDQEIGSSRKKNACYFTKTCQGKEEGGNKHTWRAQYNGELYAAFGKDESLPKRNLLILSQLDGPAAPGKRIEEASDYFMHAPLGSGGYSSVGRAPPLQLGRCDYGNGEEDRNMPLKDSTETKMGCQERRGGWAVRVGEGQSLILKTSVLKTKESGGKRGGKLSVPGSPVAGTSGTTRILTRGKESKSDSRSSGERNGSSLNRENGVVGEQYKRRAARRSSVNVEEAVAISMAQKRRPTFVKPDELKLPIEGKNFSEAFELSPKESEDLLLKQHCCKGKFERGLVELRKLGIETKLWEESRRLIDPDSIEKTLSRF</sequence>
<dbReference type="AlphaFoldDB" id="A0AAV6W1R6"/>
<dbReference type="PANTHER" id="PTHR31762:SF10">
    <property type="entry name" value="FAS-BINDING FACTOR-LIKE PROTEIN"/>
    <property type="match status" value="1"/>
</dbReference>
<proteinExistence type="predicted"/>
<accession>A0AAV6W1R6</accession>
<dbReference type="Proteomes" id="UP000826271">
    <property type="component" value="Unassembled WGS sequence"/>
</dbReference>
<feature type="compositionally biased region" description="Basic and acidic residues" evidence="1">
    <location>
        <begin position="196"/>
        <end position="215"/>
    </location>
</feature>
<feature type="region of interest" description="Disordered" evidence="1">
    <location>
        <begin position="1"/>
        <end position="37"/>
    </location>
</feature>
<dbReference type="PANTHER" id="PTHR31762">
    <property type="entry name" value="FAS-BINDING FACTOR-LIKE PROTEIN"/>
    <property type="match status" value="1"/>
</dbReference>
<evidence type="ECO:0000313" key="2">
    <source>
        <dbReference type="EMBL" id="KAG8363423.1"/>
    </source>
</evidence>
<feature type="compositionally biased region" description="Basic and acidic residues" evidence="1">
    <location>
        <begin position="12"/>
        <end position="24"/>
    </location>
</feature>
<dbReference type="GO" id="GO:0000911">
    <property type="term" value="P:cytokinesis by cell plate formation"/>
    <property type="evidence" value="ECO:0007669"/>
    <property type="project" value="InterPro"/>
</dbReference>
<feature type="region of interest" description="Disordered" evidence="1">
    <location>
        <begin position="194"/>
        <end position="215"/>
    </location>
</feature>
<dbReference type="EMBL" id="WHWC01000019">
    <property type="protein sequence ID" value="KAG8363423.1"/>
    <property type="molecule type" value="Genomic_DNA"/>
</dbReference>
<comment type="caution">
    <text evidence="2">The sequence shown here is derived from an EMBL/GenBank/DDBJ whole genome shotgun (WGS) entry which is preliminary data.</text>
</comment>
<evidence type="ECO:0000313" key="3">
    <source>
        <dbReference type="Proteomes" id="UP000826271"/>
    </source>
</evidence>
<reference evidence="2" key="1">
    <citation type="submission" date="2019-10" db="EMBL/GenBank/DDBJ databases">
        <authorList>
            <person name="Zhang R."/>
            <person name="Pan Y."/>
            <person name="Wang J."/>
            <person name="Ma R."/>
            <person name="Yu S."/>
        </authorList>
    </citation>
    <scope>NUCLEOTIDE SEQUENCE</scope>
    <source>
        <strain evidence="2">LA-IB0</strain>
        <tissue evidence="2">Leaf</tissue>
    </source>
</reference>
<organism evidence="2 3">
    <name type="scientific">Buddleja alternifolia</name>
    <dbReference type="NCBI Taxonomy" id="168488"/>
    <lineage>
        <taxon>Eukaryota</taxon>
        <taxon>Viridiplantae</taxon>
        <taxon>Streptophyta</taxon>
        <taxon>Embryophyta</taxon>
        <taxon>Tracheophyta</taxon>
        <taxon>Spermatophyta</taxon>
        <taxon>Magnoliopsida</taxon>
        <taxon>eudicotyledons</taxon>
        <taxon>Gunneridae</taxon>
        <taxon>Pentapetalae</taxon>
        <taxon>asterids</taxon>
        <taxon>lamiids</taxon>
        <taxon>Lamiales</taxon>
        <taxon>Scrophulariaceae</taxon>
        <taxon>Buddlejeae</taxon>
        <taxon>Buddleja</taxon>
    </lineage>
</organism>
<name>A0AAV6W1R6_9LAMI</name>
<keyword evidence="3" id="KW-1185">Reference proteome</keyword>
<feature type="compositionally biased region" description="Basic residues" evidence="1">
    <location>
        <begin position="1"/>
        <end position="11"/>
    </location>
</feature>
<dbReference type="InterPro" id="IPR040321">
    <property type="entry name" value="SCD2-like"/>
</dbReference>
<feature type="region of interest" description="Disordered" evidence="1">
    <location>
        <begin position="236"/>
        <end position="303"/>
    </location>
</feature>
<gene>
    <name evidence="2" type="ORF">BUALT_Bualt19G0021100</name>
</gene>